<accession>A0A5B0S982</accession>
<reference evidence="2 3" key="1">
    <citation type="submission" date="2019-05" db="EMBL/GenBank/DDBJ databases">
        <title>Emergence of the Ug99 lineage of the wheat stem rust pathogen through somatic hybridization.</title>
        <authorList>
            <person name="Li F."/>
            <person name="Upadhyaya N.M."/>
            <person name="Sperschneider J."/>
            <person name="Matny O."/>
            <person name="Nguyen-Phuc H."/>
            <person name="Mago R."/>
            <person name="Raley C."/>
            <person name="Miller M.E."/>
            <person name="Silverstein K.A.T."/>
            <person name="Henningsen E."/>
            <person name="Hirsch C.D."/>
            <person name="Visser B."/>
            <person name="Pretorius Z.A."/>
            <person name="Steffenson B.J."/>
            <person name="Schwessinger B."/>
            <person name="Dodds P.N."/>
            <person name="Figueroa M."/>
        </authorList>
    </citation>
    <scope>NUCLEOTIDE SEQUENCE [LARGE SCALE GENOMIC DNA]</scope>
    <source>
        <strain evidence="2 3">Ug99</strain>
    </source>
</reference>
<feature type="compositionally biased region" description="Pro residues" evidence="1">
    <location>
        <begin position="52"/>
        <end position="61"/>
    </location>
</feature>
<dbReference type="Proteomes" id="UP000325313">
    <property type="component" value="Unassembled WGS sequence"/>
</dbReference>
<keyword evidence="2" id="KW-0808">Transferase</keyword>
<evidence type="ECO:0000313" key="2">
    <source>
        <dbReference type="EMBL" id="KAA1134488.1"/>
    </source>
</evidence>
<evidence type="ECO:0000256" key="1">
    <source>
        <dbReference type="SAM" id="MobiDB-lite"/>
    </source>
</evidence>
<proteinExistence type="predicted"/>
<gene>
    <name evidence="2" type="primary">PKC1_6</name>
    <name evidence="2" type="ORF">PGTUg99_004476</name>
</gene>
<comment type="caution">
    <text evidence="2">The sequence shown here is derived from an EMBL/GenBank/DDBJ whole genome shotgun (WGS) entry which is preliminary data.</text>
</comment>
<sequence length="73" mass="8125">MYRVSHNLPCRCTHLVPDFCGMSMEKANRLLQEIKTAKSRQSTRMSSHSPLKPSPEPPSIPSPGHGKTSAEQH</sequence>
<dbReference type="EMBL" id="VDEP01000056">
    <property type="protein sequence ID" value="KAA1134488.1"/>
    <property type="molecule type" value="Genomic_DNA"/>
</dbReference>
<evidence type="ECO:0000313" key="3">
    <source>
        <dbReference type="Proteomes" id="UP000325313"/>
    </source>
</evidence>
<dbReference type="AlphaFoldDB" id="A0A5B0S982"/>
<keyword evidence="2" id="KW-0418">Kinase</keyword>
<protein>
    <submittedName>
        <fullName evidence="2">Serine/threonine kinase</fullName>
    </submittedName>
</protein>
<dbReference type="GO" id="GO:0016301">
    <property type="term" value="F:kinase activity"/>
    <property type="evidence" value="ECO:0007669"/>
    <property type="project" value="UniProtKB-KW"/>
</dbReference>
<organism evidence="2 3">
    <name type="scientific">Puccinia graminis f. sp. tritici</name>
    <dbReference type="NCBI Taxonomy" id="56615"/>
    <lineage>
        <taxon>Eukaryota</taxon>
        <taxon>Fungi</taxon>
        <taxon>Dikarya</taxon>
        <taxon>Basidiomycota</taxon>
        <taxon>Pucciniomycotina</taxon>
        <taxon>Pucciniomycetes</taxon>
        <taxon>Pucciniales</taxon>
        <taxon>Pucciniaceae</taxon>
        <taxon>Puccinia</taxon>
    </lineage>
</organism>
<name>A0A5B0S982_PUCGR</name>
<feature type="region of interest" description="Disordered" evidence="1">
    <location>
        <begin position="36"/>
        <end position="73"/>
    </location>
</feature>